<protein>
    <recommendedName>
        <fullName evidence="4">Protein TsetseEP domain-containing protein</fullName>
    </recommendedName>
</protein>
<dbReference type="Proteomes" id="UP001168821">
    <property type="component" value="Unassembled WGS sequence"/>
</dbReference>
<feature type="chain" id="PRO_5041332736" description="Protein TsetseEP domain-containing protein" evidence="1">
    <location>
        <begin position="20"/>
        <end position="236"/>
    </location>
</feature>
<gene>
    <name evidence="2" type="ORF">Zmor_000784</name>
</gene>
<keyword evidence="3" id="KW-1185">Reference proteome</keyword>
<evidence type="ECO:0008006" key="4">
    <source>
        <dbReference type="Google" id="ProtNLM"/>
    </source>
</evidence>
<evidence type="ECO:0000313" key="2">
    <source>
        <dbReference type="EMBL" id="KAJ3665282.1"/>
    </source>
</evidence>
<comment type="caution">
    <text evidence="2">The sequence shown here is derived from an EMBL/GenBank/DDBJ whole genome shotgun (WGS) entry which is preliminary data.</text>
</comment>
<proteinExistence type="predicted"/>
<evidence type="ECO:0000256" key="1">
    <source>
        <dbReference type="SAM" id="SignalP"/>
    </source>
</evidence>
<organism evidence="2 3">
    <name type="scientific">Zophobas morio</name>
    <dbReference type="NCBI Taxonomy" id="2755281"/>
    <lineage>
        <taxon>Eukaryota</taxon>
        <taxon>Metazoa</taxon>
        <taxon>Ecdysozoa</taxon>
        <taxon>Arthropoda</taxon>
        <taxon>Hexapoda</taxon>
        <taxon>Insecta</taxon>
        <taxon>Pterygota</taxon>
        <taxon>Neoptera</taxon>
        <taxon>Endopterygota</taxon>
        <taxon>Coleoptera</taxon>
        <taxon>Polyphaga</taxon>
        <taxon>Cucujiformia</taxon>
        <taxon>Tenebrionidae</taxon>
        <taxon>Zophobas</taxon>
    </lineage>
</organism>
<accession>A0AA38IWZ2</accession>
<name>A0AA38IWZ2_9CUCU</name>
<feature type="signal peptide" evidence="1">
    <location>
        <begin position="1"/>
        <end position="19"/>
    </location>
</feature>
<keyword evidence="1" id="KW-0732">Signal</keyword>
<reference evidence="2" key="1">
    <citation type="journal article" date="2023" name="G3 (Bethesda)">
        <title>Whole genome assemblies of Zophobas morio and Tenebrio molitor.</title>
        <authorList>
            <person name="Kaur S."/>
            <person name="Stinson S.A."/>
            <person name="diCenzo G.C."/>
        </authorList>
    </citation>
    <scope>NUCLEOTIDE SEQUENCE</scope>
    <source>
        <strain evidence="2">QUZm001</strain>
    </source>
</reference>
<dbReference type="AlphaFoldDB" id="A0AA38IWZ2"/>
<sequence length="236" mass="26393">MFKLSFLLVFVVLASQVHSSVVKTPRDLVDQIEEELNQLSSIVQGAILVAHNDLSNLEYDFLNYGNNVMLEAGISIDQEKQSIDTQLTTITDMANSVNADISPCTDIRQELLERLPAEYTNQLKTCIFDKNKQEAGLVSDAKYVVDVVINKVHNLEFQVRQCKESILCLQPILTEIELDKIRLPQTINTEVLSVDTFLTSLKLSVVQCSDSSVSQYIADATTILQQIIDCVNRIIG</sequence>
<dbReference type="EMBL" id="JALNTZ010000001">
    <property type="protein sequence ID" value="KAJ3665282.1"/>
    <property type="molecule type" value="Genomic_DNA"/>
</dbReference>
<evidence type="ECO:0000313" key="3">
    <source>
        <dbReference type="Proteomes" id="UP001168821"/>
    </source>
</evidence>